<evidence type="ECO:0000313" key="2">
    <source>
        <dbReference type="EMBL" id="ATQ67826.1"/>
    </source>
</evidence>
<feature type="transmembrane region" description="Helical" evidence="1">
    <location>
        <begin position="25"/>
        <end position="46"/>
    </location>
</feature>
<dbReference type="Proteomes" id="UP000230709">
    <property type="component" value="Chromosome"/>
</dbReference>
<proteinExistence type="predicted"/>
<organism evidence="2 3">
    <name type="scientific">Methylosinus trichosporium (strain ATCC 35070 / NCIMB 11131 / UNIQEM 75 / OB3b)</name>
    <dbReference type="NCBI Taxonomy" id="595536"/>
    <lineage>
        <taxon>Bacteria</taxon>
        <taxon>Pseudomonadati</taxon>
        <taxon>Pseudomonadota</taxon>
        <taxon>Alphaproteobacteria</taxon>
        <taxon>Hyphomicrobiales</taxon>
        <taxon>Methylocystaceae</taxon>
        <taxon>Methylosinus</taxon>
    </lineage>
</organism>
<dbReference type="KEGG" id="mtw:CQW49_07900"/>
<protein>
    <submittedName>
        <fullName evidence="2">Uncharacterized protein</fullName>
    </submittedName>
</protein>
<dbReference type="AlphaFoldDB" id="A0A2D2CYN0"/>
<keyword evidence="3" id="KW-1185">Reference proteome</keyword>
<evidence type="ECO:0000256" key="1">
    <source>
        <dbReference type="SAM" id="Phobius"/>
    </source>
</evidence>
<keyword evidence="1" id="KW-0812">Transmembrane</keyword>
<keyword evidence="1" id="KW-1133">Transmembrane helix</keyword>
<feature type="transmembrane region" description="Helical" evidence="1">
    <location>
        <begin position="58"/>
        <end position="81"/>
    </location>
</feature>
<dbReference type="EMBL" id="CP023737">
    <property type="protein sequence ID" value="ATQ67826.1"/>
    <property type="molecule type" value="Genomic_DNA"/>
</dbReference>
<keyword evidence="1" id="KW-0472">Membrane</keyword>
<evidence type="ECO:0000313" key="3">
    <source>
        <dbReference type="Proteomes" id="UP000230709"/>
    </source>
</evidence>
<accession>A0A2D2CYN0</accession>
<sequence>MKIASASAGAARAAAFCVMIALHSARIMVMTAGAAFLSACALVDALRTREAATVARIAVVAAVATAALLAVAGPSYAGAAIDCIPLGGDALLPVPAWLPTPLQPLWTAIVTVPLAGWVVTHVRTMLPNDPRIGILLAIVDKVSGNYGAARNAS</sequence>
<dbReference type="STRING" id="595536.GCA_000178815_03570"/>
<reference evidence="3" key="1">
    <citation type="submission" date="2017-10" db="EMBL/GenBank/DDBJ databases">
        <title>Completed PacBio SMRT sequence of Methylosinus trichosporium OB3b reveals presence of a third large plasmid.</title>
        <authorList>
            <person name="Charles T.C."/>
            <person name="Lynch M.D.J."/>
            <person name="Heil J.R."/>
            <person name="Cheng J."/>
        </authorList>
    </citation>
    <scope>NUCLEOTIDE SEQUENCE [LARGE SCALE GENOMIC DNA]</scope>
    <source>
        <strain evidence="3">OB3b</strain>
    </source>
</reference>
<dbReference type="RefSeq" id="WP_003611061.1">
    <property type="nucleotide sequence ID" value="NZ_ADVE02000001.1"/>
</dbReference>
<feature type="transmembrane region" description="Helical" evidence="1">
    <location>
        <begin position="101"/>
        <end position="122"/>
    </location>
</feature>
<name>A0A2D2CYN0_METT3</name>
<gene>
    <name evidence="2" type="ORF">CQW49_07900</name>
</gene>